<dbReference type="RefSeq" id="WP_379727217.1">
    <property type="nucleotide sequence ID" value="NZ_JBHRYJ010000002.1"/>
</dbReference>
<proteinExistence type="predicted"/>
<dbReference type="PANTHER" id="PTHR30143:SF0">
    <property type="entry name" value="2-KETO-4-PENTENOATE HYDRATASE"/>
    <property type="match status" value="1"/>
</dbReference>
<dbReference type="InterPro" id="IPR050772">
    <property type="entry name" value="Hydratase-Decarb/MhpD_sf"/>
</dbReference>
<comment type="caution">
    <text evidence="1">The sequence shown here is derived from an EMBL/GenBank/DDBJ whole genome shotgun (WGS) entry which is preliminary data.</text>
</comment>
<organism evidence="1 2">
    <name type="scientific">Ferrovibrio xuzhouensis</name>
    <dbReference type="NCBI Taxonomy" id="1576914"/>
    <lineage>
        <taxon>Bacteria</taxon>
        <taxon>Pseudomonadati</taxon>
        <taxon>Pseudomonadota</taxon>
        <taxon>Alphaproteobacteria</taxon>
        <taxon>Rhodospirillales</taxon>
        <taxon>Rhodospirillaceae</taxon>
        <taxon>Ferrovibrio</taxon>
    </lineage>
</organism>
<dbReference type="InterPro" id="IPR036663">
    <property type="entry name" value="Fumarylacetoacetase_C_sf"/>
</dbReference>
<dbReference type="SUPFAM" id="SSF56529">
    <property type="entry name" value="FAH"/>
    <property type="match status" value="1"/>
</dbReference>
<evidence type="ECO:0008006" key="3">
    <source>
        <dbReference type="Google" id="ProtNLM"/>
    </source>
</evidence>
<keyword evidence="2" id="KW-1185">Reference proteome</keyword>
<dbReference type="Proteomes" id="UP001595711">
    <property type="component" value="Unassembled WGS sequence"/>
</dbReference>
<sequence length="250" mass="25784">MTARDDLVARLLAARNGGPLVDPATEAAGPETLADAYALQAGVIAALGPVGGWKVGRAPGQPAVFAPIPAAAIRPSPALWPRAESRLRGVELEIGFRIDAVLPPADATDFAARLAEAVTPLPVFEILDSRLTDPQGASALWKLADMQIDAGLVCGAPFTGTWTREDFDRPSAQLTADGAIVVEGPATMPGGNPFDLLAELVRSCGEHCGGLQRGQIITTGSFTGMRFFAAGTTVTGCIAGWPVIGVTFVA</sequence>
<dbReference type="PANTHER" id="PTHR30143">
    <property type="entry name" value="ACID HYDRATASE"/>
    <property type="match status" value="1"/>
</dbReference>
<reference evidence="2" key="1">
    <citation type="journal article" date="2019" name="Int. J. Syst. Evol. Microbiol.">
        <title>The Global Catalogue of Microorganisms (GCM) 10K type strain sequencing project: providing services to taxonomists for standard genome sequencing and annotation.</title>
        <authorList>
            <consortium name="The Broad Institute Genomics Platform"/>
            <consortium name="The Broad Institute Genome Sequencing Center for Infectious Disease"/>
            <person name="Wu L."/>
            <person name="Ma J."/>
        </authorList>
    </citation>
    <scope>NUCLEOTIDE SEQUENCE [LARGE SCALE GENOMIC DNA]</scope>
    <source>
        <strain evidence="2">KCTC 42182</strain>
    </source>
</reference>
<name>A0ABV7VHR8_9PROT</name>
<dbReference type="Gene3D" id="3.90.850.10">
    <property type="entry name" value="Fumarylacetoacetase-like, C-terminal domain"/>
    <property type="match status" value="1"/>
</dbReference>
<evidence type="ECO:0000313" key="1">
    <source>
        <dbReference type="EMBL" id="MFC3676492.1"/>
    </source>
</evidence>
<protein>
    <recommendedName>
        <fullName evidence="3">2-keto-4-pentenoate hydratase</fullName>
    </recommendedName>
</protein>
<accession>A0ABV7VHR8</accession>
<dbReference type="EMBL" id="JBHRYJ010000002">
    <property type="protein sequence ID" value="MFC3676492.1"/>
    <property type="molecule type" value="Genomic_DNA"/>
</dbReference>
<gene>
    <name evidence="1" type="ORF">ACFOOQ_13125</name>
</gene>
<evidence type="ECO:0000313" key="2">
    <source>
        <dbReference type="Proteomes" id="UP001595711"/>
    </source>
</evidence>